<dbReference type="InterPro" id="IPR028584">
    <property type="entry name" value="Cellobiose_2_epim"/>
</dbReference>
<reference evidence="5 6" key="1">
    <citation type="submission" date="2017-03" db="EMBL/GenBank/DDBJ databases">
        <title>Genome sequence of Clostridium oryzae DSM 28571.</title>
        <authorList>
            <person name="Poehlein A."/>
            <person name="Daniel R."/>
        </authorList>
    </citation>
    <scope>NUCLEOTIDE SEQUENCE [LARGE SCALE GENOMIC DNA]</scope>
    <source>
        <strain evidence="5 6">DSM 28571</strain>
    </source>
</reference>
<name>A0A1V4IEB3_9CLOT</name>
<accession>A0A1V4IEB3</accession>
<sequence>MGVMVNELQQELNRIARYWSKMMDKEYGGYYGYVDYNLNLDKKSPKGGILNSRILWFSSSLYCLNKDKDALTMAQQAYEFLKTKLWDNEYKGIYWLVDYDGSLLDTRKHSYCQAFAIYGLTQYYRATGSKEALNLAIEIYNLIEKYCKDQNGYTEEFTREWKTKENEMLSENGVMTEKTMNTHLHILEAYTVLYDVWKDEGLKKQLNYLLEIVYEKIYDNSKHYLKVFFDKKWNSLLDMQSYGHDIEATWLIDRAAEVLGDKELIRNTFEYTQKIAQNIYDKAYSPKGMINETVNDKTDKKRVWWVQAEAVIGFYNAYQKTGDTKFKDASESMWNYIKNYLIDKREGSEWYWLLDENSKPVAGKPIVEPWKCPYHNGRMCMEMIERIGKYV</sequence>
<dbReference type="STRING" id="1450648.CLORY_36960"/>
<dbReference type="Pfam" id="PF07221">
    <property type="entry name" value="GlcNAc_2-epim"/>
    <property type="match status" value="1"/>
</dbReference>
<comment type="similarity">
    <text evidence="2">Belongs to the N-acylglucosamine 2-epimerase family.</text>
</comment>
<comment type="similarity">
    <text evidence="4">Belongs to the cellobiose 2-epimerase family.</text>
</comment>
<evidence type="ECO:0000256" key="2">
    <source>
        <dbReference type="ARBA" id="ARBA00008558"/>
    </source>
</evidence>
<evidence type="ECO:0000313" key="5">
    <source>
        <dbReference type="EMBL" id="OPJ58276.1"/>
    </source>
</evidence>
<dbReference type="EMBL" id="MZGV01000060">
    <property type="protein sequence ID" value="OPJ58276.1"/>
    <property type="molecule type" value="Genomic_DNA"/>
</dbReference>
<evidence type="ECO:0000256" key="4">
    <source>
        <dbReference type="HAMAP-Rule" id="MF_00929"/>
    </source>
</evidence>
<dbReference type="InterPro" id="IPR010819">
    <property type="entry name" value="AGE/CE"/>
</dbReference>
<dbReference type="AlphaFoldDB" id="A0A1V4IEB3"/>
<dbReference type="EC" id="5.1.3.11" evidence="4"/>
<keyword evidence="6" id="KW-1185">Reference proteome</keyword>
<comment type="function">
    <text evidence="4">Catalyzes the reversible epimerization of cellobiose to 4-O-beta-D-glucopyranosyl-D-mannose (Glc-Man).</text>
</comment>
<dbReference type="Proteomes" id="UP000190080">
    <property type="component" value="Unassembled WGS sequence"/>
</dbReference>
<protein>
    <recommendedName>
        <fullName evidence="4">Cellobiose 2-epimerase</fullName>
        <shortName evidence="4">CE</shortName>
        <ecNumber evidence="4">5.1.3.11</ecNumber>
    </recommendedName>
</protein>
<gene>
    <name evidence="5" type="ORF">CLORY_36960</name>
</gene>
<comment type="catalytic activity">
    <reaction evidence="1 4">
        <text>D-cellobiose = beta-D-glucosyl-(1-&gt;4)-D-mannopyranose</text>
        <dbReference type="Rhea" id="RHEA:23384"/>
        <dbReference type="ChEBI" id="CHEBI:17057"/>
        <dbReference type="ChEBI" id="CHEBI:47931"/>
        <dbReference type="EC" id="5.1.3.11"/>
    </reaction>
</comment>
<dbReference type="Gene3D" id="1.50.10.10">
    <property type="match status" value="1"/>
</dbReference>
<dbReference type="SUPFAM" id="SSF48208">
    <property type="entry name" value="Six-hairpin glycosidases"/>
    <property type="match status" value="1"/>
</dbReference>
<proteinExistence type="inferred from homology"/>
<dbReference type="GO" id="GO:0005975">
    <property type="term" value="P:carbohydrate metabolic process"/>
    <property type="evidence" value="ECO:0007669"/>
    <property type="project" value="InterPro"/>
</dbReference>
<evidence type="ECO:0000313" key="6">
    <source>
        <dbReference type="Proteomes" id="UP000190080"/>
    </source>
</evidence>
<dbReference type="InterPro" id="IPR008928">
    <property type="entry name" value="6-hairpin_glycosidase_sf"/>
</dbReference>
<evidence type="ECO:0000256" key="1">
    <source>
        <dbReference type="ARBA" id="ARBA00001470"/>
    </source>
</evidence>
<keyword evidence="3 4" id="KW-0413">Isomerase</keyword>
<organism evidence="5 6">
    <name type="scientific">Clostridium oryzae</name>
    <dbReference type="NCBI Taxonomy" id="1450648"/>
    <lineage>
        <taxon>Bacteria</taxon>
        <taxon>Bacillati</taxon>
        <taxon>Bacillota</taxon>
        <taxon>Clostridia</taxon>
        <taxon>Eubacteriales</taxon>
        <taxon>Clostridiaceae</taxon>
        <taxon>Clostridium</taxon>
    </lineage>
</organism>
<dbReference type="InterPro" id="IPR012341">
    <property type="entry name" value="6hp_glycosidase-like_sf"/>
</dbReference>
<dbReference type="PANTHER" id="PTHR15108">
    <property type="entry name" value="N-ACYLGLUCOSAMINE-2-EPIMERASE"/>
    <property type="match status" value="1"/>
</dbReference>
<dbReference type="GO" id="GO:0047736">
    <property type="term" value="F:cellobiose epimerase activity"/>
    <property type="evidence" value="ECO:0007669"/>
    <property type="project" value="UniProtKB-UniRule"/>
</dbReference>
<evidence type="ECO:0000256" key="3">
    <source>
        <dbReference type="ARBA" id="ARBA00023235"/>
    </source>
</evidence>
<dbReference type="HAMAP" id="MF_00929">
    <property type="entry name" value="Cellobiose_2_epim"/>
    <property type="match status" value="1"/>
</dbReference>
<comment type="caution">
    <text evidence="5">The sequence shown here is derived from an EMBL/GenBank/DDBJ whole genome shotgun (WGS) entry which is preliminary data.</text>
</comment>